<comment type="caution">
    <text evidence="9">The sequence shown here is derived from an EMBL/GenBank/DDBJ whole genome shotgun (WGS) entry which is preliminary data.</text>
</comment>
<evidence type="ECO:0000256" key="6">
    <source>
        <dbReference type="ARBA" id="ARBA00023136"/>
    </source>
</evidence>
<evidence type="ECO:0000256" key="2">
    <source>
        <dbReference type="ARBA" id="ARBA00022448"/>
    </source>
</evidence>
<dbReference type="RefSeq" id="WP_117544639.1">
    <property type="nucleotide sequence ID" value="NZ_JBKVLI010000002.1"/>
</dbReference>
<dbReference type="InterPro" id="IPR045621">
    <property type="entry name" value="BPD_transp_1_N"/>
</dbReference>
<dbReference type="Gene3D" id="1.10.3720.10">
    <property type="entry name" value="MetI-like"/>
    <property type="match status" value="1"/>
</dbReference>
<feature type="transmembrane region" description="Helical" evidence="7">
    <location>
        <begin position="173"/>
        <end position="193"/>
    </location>
</feature>
<dbReference type="SUPFAM" id="SSF161098">
    <property type="entry name" value="MetI-like"/>
    <property type="match status" value="1"/>
</dbReference>
<dbReference type="GO" id="GO:0005886">
    <property type="term" value="C:plasma membrane"/>
    <property type="evidence" value="ECO:0007669"/>
    <property type="project" value="UniProtKB-SubCell"/>
</dbReference>
<keyword evidence="5 7" id="KW-1133">Transmembrane helix</keyword>
<dbReference type="Proteomes" id="UP000260812">
    <property type="component" value="Unassembled WGS sequence"/>
</dbReference>
<evidence type="ECO:0000313" key="9">
    <source>
        <dbReference type="EMBL" id="RGE60259.1"/>
    </source>
</evidence>
<comment type="subcellular location">
    <subcellularLocation>
        <location evidence="1 7">Cell membrane</location>
        <topology evidence="1 7">Multi-pass membrane protein</topology>
    </subcellularLocation>
</comment>
<evidence type="ECO:0000256" key="4">
    <source>
        <dbReference type="ARBA" id="ARBA00022692"/>
    </source>
</evidence>
<evidence type="ECO:0000256" key="5">
    <source>
        <dbReference type="ARBA" id="ARBA00022989"/>
    </source>
</evidence>
<dbReference type="CDD" id="cd06261">
    <property type="entry name" value="TM_PBP2"/>
    <property type="match status" value="1"/>
</dbReference>
<keyword evidence="4 7" id="KW-0812">Transmembrane</keyword>
<dbReference type="PANTHER" id="PTHR43163">
    <property type="entry name" value="DIPEPTIDE TRANSPORT SYSTEM PERMEASE PROTEIN DPPB-RELATED"/>
    <property type="match status" value="1"/>
</dbReference>
<dbReference type="Pfam" id="PF00528">
    <property type="entry name" value="BPD_transp_1"/>
    <property type="match status" value="1"/>
</dbReference>
<feature type="transmembrane region" description="Helical" evidence="7">
    <location>
        <begin position="274"/>
        <end position="300"/>
    </location>
</feature>
<comment type="similarity">
    <text evidence="7">Belongs to the binding-protein-dependent transport system permease family.</text>
</comment>
<accession>A0A3E3I4Q9</accession>
<evidence type="ECO:0000313" key="10">
    <source>
        <dbReference type="Proteomes" id="UP000260812"/>
    </source>
</evidence>
<keyword evidence="6 7" id="KW-0472">Membrane</keyword>
<reference evidence="9" key="1">
    <citation type="submission" date="2018-08" db="EMBL/GenBank/DDBJ databases">
        <title>A genome reference for cultivated species of the human gut microbiota.</title>
        <authorList>
            <person name="Zou Y."/>
            <person name="Xue W."/>
            <person name="Luo G."/>
        </authorList>
    </citation>
    <scope>NUCLEOTIDE SEQUENCE [LARGE SCALE GENOMIC DNA]</scope>
    <source>
        <strain evidence="9">TF05-5AC</strain>
    </source>
</reference>
<gene>
    <name evidence="9" type="ORF">DXC51_11695</name>
</gene>
<sequence>MLKYMLKRLLMVIPVLFGLAILIFSIMYFVPGDPARIILGSEATEQEVMNLRIEMGLEEPYIIQLGHFLSDTFLHFDFGTSYISKQNVTEQLMLRLPNTLLIGYVGMLLATIVGIPLGILAALNRNNWKDSLISIVAMFGAALPGFWFALVMCMYLSVKWGILPTIADGTFKGYIMAWISVSIGAMASTVRMTRSSMLEVIRQDYITTARAKGEPENRVIWIHALKNALIPIITSIGGGLGHVMGVSLIAETIFSVPGIGVYLTSAINQRDYPIVRGGVLLVGFIFCLTMLAVDLIYAAVDPRLREKMK</sequence>
<dbReference type="AlphaFoldDB" id="A0A3E3I4Q9"/>
<dbReference type="InterPro" id="IPR000515">
    <property type="entry name" value="MetI-like"/>
</dbReference>
<keyword evidence="2 7" id="KW-0813">Transport</keyword>
<dbReference type="PROSITE" id="PS50928">
    <property type="entry name" value="ABC_TM1"/>
    <property type="match status" value="1"/>
</dbReference>
<feature type="transmembrane region" description="Helical" evidence="7">
    <location>
        <begin position="228"/>
        <end position="254"/>
    </location>
</feature>
<feature type="domain" description="ABC transmembrane type-1" evidence="8">
    <location>
        <begin position="96"/>
        <end position="297"/>
    </location>
</feature>
<protein>
    <submittedName>
        <fullName evidence="9">ABC transporter permease</fullName>
    </submittedName>
</protein>
<evidence type="ECO:0000256" key="7">
    <source>
        <dbReference type="RuleBase" id="RU363032"/>
    </source>
</evidence>
<dbReference type="Pfam" id="PF19300">
    <property type="entry name" value="BPD_transp_1_N"/>
    <property type="match status" value="1"/>
</dbReference>
<name>A0A3E3I4Q9_9FIRM</name>
<evidence type="ECO:0000259" key="8">
    <source>
        <dbReference type="PROSITE" id="PS50928"/>
    </source>
</evidence>
<keyword evidence="10" id="KW-1185">Reference proteome</keyword>
<feature type="transmembrane region" description="Helical" evidence="7">
    <location>
        <begin position="101"/>
        <end position="123"/>
    </location>
</feature>
<keyword evidence="3" id="KW-1003">Cell membrane</keyword>
<dbReference type="InterPro" id="IPR035906">
    <property type="entry name" value="MetI-like_sf"/>
</dbReference>
<feature type="transmembrane region" description="Helical" evidence="7">
    <location>
        <begin position="135"/>
        <end position="158"/>
    </location>
</feature>
<proteinExistence type="inferred from homology"/>
<dbReference type="GeneID" id="97987519"/>
<dbReference type="PANTHER" id="PTHR43163:SF6">
    <property type="entry name" value="DIPEPTIDE TRANSPORT SYSTEM PERMEASE PROTEIN DPPB-RELATED"/>
    <property type="match status" value="1"/>
</dbReference>
<dbReference type="EMBL" id="QVLV01000007">
    <property type="protein sequence ID" value="RGE60259.1"/>
    <property type="molecule type" value="Genomic_DNA"/>
</dbReference>
<feature type="transmembrane region" description="Helical" evidence="7">
    <location>
        <begin position="9"/>
        <end position="30"/>
    </location>
</feature>
<dbReference type="GO" id="GO:0055085">
    <property type="term" value="P:transmembrane transport"/>
    <property type="evidence" value="ECO:0007669"/>
    <property type="project" value="InterPro"/>
</dbReference>
<evidence type="ECO:0000256" key="3">
    <source>
        <dbReference type="ARBA" id="ARBA00022475"/>
    </source>
</evidence>
<organism evidence="9 10">
    <name type="scientific">Eisenbergiella massiliensis</name>
    <dbReference type="NCBI Taxonomy" id="1720294"/>
    <lineage>
        <taxon>Bacteria</taxon>
        <taxon>Bacillati</taxon>
        <taxon>Bacillota</taxon>
        <taxon>Clostridia</taxon>
        <taxon>Lachnospirales</taxon>
        <taxon>Lachnospiraceae</taxon>
        <taxon>Eisenbergiella</taxon>
    </lineage>
</organism>
<evidence type="ECO:0000256" key="1">
    <source>
        <dbReference type="ARBA" id="ARBA00004651"/>
    </source>
</evidence>